<dbReference type="EMBL" id="FPBA01000011">
    <property type="protein sequence ID" value="SFT80500.1"/>
    <property type="molecule type" value="Genomic_DNA"/>
</dbReference>
<dbReference type="Proteomes" id="UP000199546">
    <property type="component" value="Unassembled WGS sequence"/>
</dbReference>
<reference evidence="2" key="1">
    <citation type="submission" date="2016-10" db="EMBL/GenBank/DDBJ databases">
        <authorList>
            <person name="Varghese N."/>
            <person name="Submissions S."/>
        </authorList>
    </citation>
    <scope>NUCLEOTIDE SEQUENCE [LARGE SCALE GENOMIC DNA]</scope>
    <source>
        <strain evidence="2">DSM 46136</strain>
    </source>
</reference>
<evidence type="ECO:0008006" key="3">
    <source>
        <dbReference type="Google" id="ProtNLM"/>
    </source>
</evidence>
<gene>
    <name evidence="1" type="ORF">SAMN05660657_03193</name>
</gene>
<dbReference type="AlphaFoldDB" id="A0A1I7AZZ6"/>
<keyword evidence="2" id="KW-1185">Reference proteome</keyword>
<dbReference type="RefSeq" id="WP_093580659.1">
    <property type="nucleotide sequence ID" value="NZ_FPBA01000011.1"/>
</dbReference>
<organism evidence="1 2">
    <name type="scientific">Geodermatophilus amargosae</name>
    <dbReference type="NCBI Taxonomy" id="1296565"/>
    <lineage>
        <taxon>Bacteria</taxon>
        <taxon>Bacillati</taxon>
        <taxon>Actinomycetota</taxon>
        <taxon>Actinomycetes</taxon>
        <taxon>Geodermatophilales</taxon>
        <taxon>Geodermatophilaceae</taxon>
        <taxon>Geodermatophilus</taxon>
    </lineage>
</organism>
<name>A0A1I7AZZ6_9ACTN</name>
<protein>
    <recommendedName>
        <fullName evidence="3">DUF4878 domain-containing protein</fullName>
    </recommendedName>
</protein>
<evidence type="ECO:0000313" key="1">
    <source>
        <dbReference type="EMBL" id="SFT80500.1"/>
    </source>
</evidence>
<dbReference type="STRING" id="1296565.SAMN05660657_03193"/>
<sequence length="119" mass="13034">MGQDEESIRKLIGDFTLAVESGTKAEVMNLMCPEDAKHFDLYYEEDPEAEPEQPDPDIDVRVDNVVINGDAASATVQTANAAEPSSLYFRKMEGRWTVCMYGPEGMPESGDTPGSTTPQ</sequence>
<evidence type="ECO:0000313" key="2">
    <source>
        <dbReference type="Proteomes" id="UP000199546"/>
    </source>
</evidence>
<proteinExistence type="predicted"/>
<accession>A0A1I7AZZ6</accession>